<feature type="disulfide bond" evidence="4">
    <location>
        <begin position="372"/>
        <end position="382"/>
    </location>
</feature>
<dbReference type="CDD" id="cd01647">
    <property type="entry name" value="RT_LTR"/>
    <property type="match status" value="1"/>
</dbReference>
<organism evidence="8 9">
    <name type="scientific">Gekko japonicus</name>
    <name type="common">Schlegel's Japanese gecko</name>
    <dbReference type="NCBI Taxonomy" id="146911"/>
    <lineage>
        <taxon>Eukaryota</taxon>
        <taxon>Metazoa</taxon>
        <taxon>Chordata</taxon>
        <taxon>Craniata</taxon>
        <taxon>Vertebrata</taxon>
        <taxon>Euteleostomi</taxon>
        <taxon>Lepidosauria</taxon>
        <taxon>Squamata</taxon>
        <taxon>Bifurcata</taxon>
        <taxon>Gekkota</taxon>
        <taxon>Gekkonidae</taxon>
        <taxon>Gekkoninae</taxon>
        <taxon>Gekko</taxon>
    </lineage>
</organism>
<evidence type="ECO:0000313" key="9">
    <source>
        <dbReference type="RefSeq" id="XP_015278531.1"/>
    </source>
</evidence>
<dbReference type="PANTHER" id="PTHR48071:SF27">
    <property type="entry name" value="SCAVENGER RECEPTOR CYSTEINE-RICH TYPE 1 PROTEIN M130-LIKE"/>
    <property type="match status" value="1"/>
</dbReference>
<accession>A0ABM1KXU4</accession>
<dbReference type="Pfam" id="PF00530">
    <property type="entry name" value="SRCR"/>
    <property type="match status" value="2"/>
</dbReference>
<keyword evidence="6" id="KW-0812">Transmembrane</keyword>
<keyword evidence="6" id="KW-0472">Membrane</keyword>
<feature type="transmembrane region" description="Helical" evidence="6">
    <location>
        <begin position="543"/>
        <end position="566"/>
    </location>
</feature>
<evidence type="ECO:0000256" key="6">
    <source>
        <dbReference type="SAM" id="Phobius"/>
    </source>
</evidence>
<evidence type="ECO:0000256" key="5">
    <source>
        <dbReference type="SAM" id="MobiDB-lite"/>
    </source>
</evidence>
<evidence type="ECO:0000256" key="1">
    <source>
        <dbReference type="ARBA" id="ARBA00010879"/>
    </source>
</evidence>
<dbReference type="SMART" id="SM00202">
    <property type="entry name" value="SR"/>
    <property type="match status" value="2"/>
</dbReference>
<evidence type="ECO:0000256" key="3">
    <source>
        <dbReference type="ARBA" id="ARBA00023157"/>
    </source>
</evidence>
<feature type="domain" description="SRCR" evidence="7">
    <location>
        <begin position="406"/>
        <end position="503"/>
    </location>
</feature>
<name>A0ABM1KXU4_GEKJA</name>
<comment type="similarity">
    <text evidence="1">Belongs to the beta type-B retroviral polymerase family. HERV class-II K(HML-2) pol subfamily.</text>
</comment>
<keyword evidence="3 4" id="KW-1015">Disulfide bond</keyword>
<dbReference type="PROSITE" id="PS50287">
    <property type="entry name" value="SRCR_2"/>
    <property type="match status" value="2"/>
</dbReference>
<feature type="region of interest" description="Disordered" evidence="5">
    <location>
        <begin position="677"/>
        <end position="760"/>
    </location>
</feature>
<dbReference type="Gene3D" id="3.10.250.10">
    <property type="entry name" value="SRCR-like domain"/>
    <property type="match status" value="2"/>
</dbReference>
<dbReference type="PANTHER" id="PTHR48071">
    <property type="entry name" value="SRCR DOMAIN-CONTAINING PROTEIN"/>
    <property type="match status" value="1"/>
</dbReference>
<dbReference type="RefSeq" id="XP_015278531.1">
    <property type="nucleotide sequence ID" value="XM_015423045.1"/>
</dbReference>
<evidence type="ECO:0000256" key="2">
    <source>
        <dbReference type="ARBA" id="ARBA00012180"/>
    </source>
</evidence>
<proteinExistence type="inferred from homology"/>
<dbReference type="SUPFAM" id="SSF56672">
    <property type="entry name" value="DNA/RNA polymerases"/>
    <property type="match status" value="1"/>
</dbReference>
<keyword evidence="6" id="KW-1133">Transmembrane helix</keyword>
<dbReference type="Proteomes" id="UP000694871">
    <property type="component" value="Unplaced"/>
</dbReference>
<dbReference type="InterPro" id="IPR000477">
    <property type="entry name" value="RT_dom"/>
</dbReference>
<dbReference type="Gene3D" id="3.30.70.270">
    <property type="match status" value="1"/>
</dbReference>
<dbReference type="InterPro" id="IPR043502">
    <property type="entry name" value="DNA/RNA_pol_sf"/>
</dbReference>
<evidence type="ECO:0000313" key="8">
    <source>
        <dbReference type="Proteomes" id="UP000694871"/>
    </source>
</evidence>
<dbReference type="Gene3D" id="3.10.10.10">
    <property type="entry name" value="HIV Type 1 Reverse Transcriptase, subunit A, domain 1"/>
    <property type="match status" value="1"/>
</dbReference>
<feature type="disulfide bond" evidence="4">
    <location>
        <begin position="472"/>
        <end position="482"/>
    </location>
</feature>
<dbReference type="InterPro" id="IPR036772">
    <property type="entry name" value="SRCR-like_dom_sf"/>
</dbReference>
<dbReference type="GeneID" id="107120361"/>
<dbReference type="SUPFAM" id="SSF56487">
    <property type="entry name" value="SRCR-like"/>
    <property type="match status" value="2"/>
</dbReference>
<feature type="domain" description="SRCR" evidence="7">
    <location>
        <begin position="303"/>
        <end position="401"/>
    </location>
</feature>
<gene>
    <name evidence="9" type="primary">CD6</name>
</gene>
<feature type="compositionally biased region" description="Basic and acidic residues" evidence="5">
    <location>
        <begin position="710"/>
        <end position="726"/>
    </location>
</feature>
<dbReference type="Pfam" id="PF00078">
    <property type="entry name" value="RVT_1"/>
    <property type="match status" value="1"/>
</dbReference>
<protein>
    <recommendedName>
        <fullName evidence="2">ribonuclease H</fullName>
        <ecNumber evidence="2">3.1.26.4</ecNumber>
    </recommendedName>
</protein>
<keyword evidence="8" id="KW-1185">Reference proteome</keyword>
<dbReference type="PRINTS" id="PR00258">
    <property type="entry name" value="SPERACTRCPTR"/>
</dbReference>
<evidence type="ECO:0000259" key="7">
    <source>
        <dbReference type="PROSITE" id="PS50287"/>
    </source>
</evidence>
<dbReference type="PROSITE" id="PS00420">
    <property type="entry name" value="SRCR_1"/>
    <property type="match status" value="1"/>
</dbReference>
<comment type="caution">
    <text evidence="4">Lacks conserved residue(s) required for the propagation of feature annotation.</text>
</comment>
<dbReference type="InterPro" id="IPR001190">
    <property type="entry name" value="SRCR"/>
</dbReference>
<evidence type="ECO:0000256" key="4">
    <source>
        <dbReference type="PROSITE-ProRule" id="PRU00196"/>
    </source>
</evidence>
<dbReference type="InterPro" id="IPR043128">
    <property type="entry name" value="Rev_trsase/Diguanyl_cyclase"/>
</dbReference>
<dbReference type="EC" id="3.1.26.4" evidence="2"/>
<sequence length="760" mass="83834">MFNVEFKGKCAKLSLLVAEGNRVNLLGLDWFEPLGIAITGVNNVVQNKWALLYDEFVDVFGGGLGKYTGPPVSFELDPSVTPIRLKYRKVPIPLRPRIEAELDKLIAQGVLEPVPYSKWETPIVTPVKPDGLVRICVDYKCTINRALQQHSYPVPVISHILASLGGGKVFAKFDLAQAYQQLLVTKDTAEAQTIVTHRGAFKVNRLQFGVNVAPGIFQGLMEGLLRGVPGTVPYFDDVLIAGGSDEELMHRVREVLTRFTKAGLKVKQSKCLIGVPSVEFLGFRVDRDGVHPTDDKWREAERLRLVDGGSRCSGRVEFEEGGVWGTVCDDHWDLTDAGVVCRQLGCGWAIQALNASFFQKGTGPIHLDEVKCSGNESYLWDCSSEKNHDCGHKEDAGVVCSDHQEWRLSGGRDACAGRVEVYYKGVWNTVCDSSWYQQQANVLCRFLKCSNGALEPKVPFDHTLLGKMYYDCSGNESSLAQCLWRYNNSNLCDQSRAAGVICNGSQGLQTSTYPNTGTPGSPLPTTRLAIRENWGDKIPSYQMLLILCIILGLLLFLAMLTLIVVLNKRRKHDTLAHAISSASLSVPVLMNHSMPVSGMTIGVGNDYREMPTSVPKGEATAATITSHTEESNSDYEHYDFKDKPPMALSTFYNSLRHRAGDTDISLCNIPMPAMQEESERMYPAPGSYAQEQPTAESGSSTSSGDEEWYENIHKPEQQDSLPRHEPSLGGLTNLSRPLVNCKAGTDSSDSSIYDDMWPSE</sequence>
<reference evidence="9" key="1">
    <citation type="submission" date="2025-08" db="UniProtKB">
        <authorList>
            <consortium name="RefSeq"/>
        </authorList>
    </citation>
    <scope>IDENTIFICATION</scope>
</reference>